<dbReference type="EMBL" id="JH993072">
    <property type="protein sequence ID" value="EKX36531.1"/>
    <property type="molecule type" value="Genomic_DNA"/>
</dbReference>
<reference evidence="4" key="3">
    <citation type="submission" date="2016-03" db="UniProtKB">
        <authorList>
            <consortium name="EnsemblProtists"/>
        </authorList>
    </citation>
    <scope>IDENTIFICATION</scope>
</reference>
<dbReference type="AlphaFoldDB" id="L1IJW5"/>
<accession>L1IJW5</accession>
<evidence type="ECO:0000256" key="1">
    <source>
        <dbReference type="SAM" id="MobiDB-lite"/>
    </source>
</evidence>
<dbReference type="RefSeq" id="XP_005823511.1">
    <property type="nucleotide sequence ID" value="XM_005823454.1"/>
</dbReference>
<proteinExistence type="predicted"/>
<feature type="region of interest" description="Disordered" evidence="1">
    <location>
        <begin position="194"/>
        <end position="261"/>
    </location>
</feature>
<dbReference type="KEGG" id="gtt:GUITHDRAFT_117311"/>
<reference evidence="3 5" key="1">
    <citation type="journal article" date="2012" name="Nature">
        <title>Algal genomes reveal evolutionary mosaicism and the fate of nucleomorphs.</title>
        <authorList>
            <consortium name="DOE Joint Genome Institute"/>
            <person name="Curtis B.A."/>
            <person name="Tanifuji G."/>
            <person name="Burki F."/>
            <person name="Gruber A."/>
            <person name="Irimia M."/>
            <person name="Maruyama S."/>
            <person name="Arias M.C."/>
            <person name="Ball S.G."/>
            <person name="Gile G.H."/>
            <person name="Hirakawa Y."/>
            <person name="Hopkins J.F."/>
            <person name="Kuo A."/>
            <person name="Rensing S.A."/>
            <person name="Schmutz J."/>
            <person name="Symeonidi A."/>
            <person name="Elias M."/>
            <person name="Eveleigh R.J."/>
            <person name="Herman E.K."/>
            <person name="Klute M.J."/>
            <person name="Nakayama T."/>
            <person name="Obornik M."/>
            <person name="Reyes-Prieto A."/>
            <person name="Armbrust E.V."/>
            <person name="Aves S.J."/>
            <person name="Beiko R.G."/>
            <person name="Coutinho P."/>
            <person name="Dacks J.B."/>
            <person name="Durnford D.G."/>
            <person name="Fast N.M."/>
            <person name="Green B.R."/>
            <person name="Grisdale C.J."/>
            <person name="Hempel F."/>
            <person name="Henrissat B."/>
            <person name="Hoppner M.P."/>
            <person name="Ishida K."/>
            <person name="Kim E."/>
            <person name="Koreny L."/>
            <person name="Kroth P.G."/>
            <person name="Liu Y."/>
            <person name="Malik S.B."/>
            <person name="Maier U.G."/>
            <person name="McRose D."/>
            <person name="Mock T."/>
            <person name="Neilson J.A."/>
            <person name="Onodera N.T."/>
            <person name="Poole A.M."/>
            <person name="Pritham E.J."/>
            <person name="Richards T.A."/>
            <person name="Rocap G."/>
            <person name="Roy S.W."/>
            <person name="Sarai C."/>
            <person name="Schaack S."/>
            <person name="Shirato S."/>
            <person name="Slamovits C.H."/>
            <person name="Spencer D.F."/>
            <person name="Suzuki S."/>
            <person name="Worden A.Z."/>
            <person name="Zauner S."/>
            <person name="Barry K."/>
            <person name="Bell C."/>
            <person name="Bharti A.K."/>
            <person name="Crow J.A."/>
            <person name="Grimwood J."/>
            <person name="Kramer R."/>
            <person name="Lindquist E."/>
            <person name="Lucas S."/>
            <person name="Salamov A."/>
            <person name="McFadden G.I."/>
            <person name="Lane C.E."/>
            <person name="Keeling P.J."/>
            <person name="Gray M.W."/>
            <person name="Grigoriev I.V."/>
            <person name="Archibald J.M."/>
        </authorList>
    </citation>
    <scope>NUCLEOTIDE SEQUENCE</scope>
    <source>
        <strain evidence="3 5">CCMP2712</strain>
    </source>
</reference>
<feature type="region of interest" description="Disordered" evidence="1">
    <location>
        <begin position="65"/>
        <end position="137"/>
    </location>
</feature>
<dbReference type="EnsemblProtists" id="EKX36531">
    <property type="protein sequence ID" value="EKX36531"/>
    <property type="gene ID" value="GUITHDRAFT_117311"/>
</dbReference>
<protein>
    <submittedName>
        <fullName evidence="3 4">Uncharacterized protein</fullName>
    </submittedName>
</protein>
<gene>
    <name evidence="3" type="ORF">GUITHDRAFT_117311</name>
</gene>
<dbReference type="PaxDb" id="55529-EKX36531"/>
<evidence type="ECO:0000313" key="3">
    <source>
        <dbReference type="EMBL" id="EKX36531.1"/>
    </source>
</evidence>
<dbReference type="GeneID" id="17293253"/>
<feature type="compositionally biased region" description="Basic and acidic residues" evidence="1">
    <location>
        <begin position="74"/>
        <end position="94"/>
    </location>
</feature>
<keyword evidence="5" id="KW-1185">Reference proteome</keyword>
<organism evidence="3">
    <name type="scientific">Guillardia theta (strain CCMP2712)</name>
    <name type="common">Cryptophyte</name>
    <dbReference type="NCBI Taxonomy" id="905079"/>
    <lineage>
        <taxon>Eukaryota</taxon>
        <taxon>Cryptophyceae</taxon>
        <taxon>Pyrenomonadales</taxon>
        <taxon>Geminigeraceae</taxon>
        <taxon>Guillardia</taxon>
    </lineage>
</organism>
<feature type="compositionally biased region" description="Polar residues" evidence="1">
    <location>
        <begin position="194"/>
        <end position="211"/>
    </location>
</feature>
<keyword evidence="2" id="KW-0812">Transmembrane</keyword>
<dbReference type="HOGENOM" id="CLU_1067293_0_0_1"/>
<keyword evidence="2" id="KW-0472">Membrane</keyword>
<sequence length="261" mass="28743">MSNEATSLEQLCVLTLASRASLIALALLVSGLVVAMYLLYRSMIRMQQLESRIAKLENDICSVGSPAQDAQHGTPEHEGSKYLSDHADRADTDAPSRYLGDLRQSHSRTNSLGSNSTSYLDQETDGDSKGESSPLFLPRTRSMGELHMQDTSPDAQSRFHWVSGGNFSRTESSISHQTVEFESTIAHMRTRSFSMSGQEDAQLPRSNSWSAHQDRSPLGRASRRSPVSSEVLPNKRGPLRKYSASSSSGARFYAKVVDRRG</sequence>
<reference evidence="5" key="2">
    <citation type="submission" date="2012-11" db="EMBL/GenBank/DDBJ databases">
        <authorList>
            <person name="Kuo A."/>
            <person name="Curtis B.A."/>
            <person name="Tanifuji G."/>
            <person name="Burki F."/>
            <person name="Gruber A."/>
            <person name="Irimia M."/>
            <person name="Maruyama S."/>
            <person name="Arias M.C."/>
            <person name="Ball S.G."/>
            <person name="Gile G.H."/>
            <person name="Hirakawa Y."/>
            <person name="Hopkins J.F."/>
            <person name="Rensing S.A."/>
            <person name="Schmutz J."/>
            <person name="Symeonidi A."/>
            <person name="Elias M."/>
            <person name="Eveleigh R.J."/>
            <person name="Herman E.K."/>
            <person name="Klute M.J."/>
            <person name="Nakayama T."/>
            <person name="Obornik M."/>
            <person name="Reyes-Prieto A."/>
            <person name="Armbrust E.V."/>
            <person name="Aves S.J."/>
            <person name="Beiko R.G."/>
            <person name="Coutinho P."/>
            <person name="Dacks J.B."/>
            <person name="Durnford D.G."/>
            <person name="Fast N.M."/>
            <person name="Green B.R."/>
            <person name="Grisdale C."/>
            <person name="Hempe F."/>
            <person name="Henrissat B."/>
            <person name="Hoppner M.P."/>
            <person name="Ishida K.-I."/>
            <person name="Kim E."/>
            <person name="Koreny L."/>
            <person name="Kroth P.G."/>
            <person name="Liu Y."/>
            <person name="Malik S.-B."/>
            <person name="Maier U.G."/>
            <person name="McRose D."/>
            <person name="Mock T."/>
            <person name="Neilson J.A."/>
            <person name="Onodera N.T."/>
            <person name="Poole A.M."/>
            <person name="Pritham E.J."/>
            <person name="Richards T.A."/>
            <person name="Rocap G."/>
            <person name="Roy S.W."/>
            <person name="Sarai C."/>
            <person name="Schaack S."/>
            <person name="Shirato S."/>
            <person name="Slamovits C.H."/>
            <person name="Spencer D.F."/>
            <person name="Suzuki S."/>
            <person name="Worden A.Z."/>
            <person name="Zauner S."/>
            <person name="Barry K."/>
            <person name="Bell C."/>
            <person name="Bharti A.K."/>
            <person name="Crow J.A."/>
            <person name="Grimwood J."/>
            <person name="Kramer R."/>
            <person name="Lindquist E."/>
            <person name="Lucas S."/>
            <person name="Salamov A."/>
            <person name="McFadden G.I."/>
            <person name="Lane C.E."/>
            <person name="Keeling P.J."/>
            <person name="Gray M.W."/>
            <person name="Grigoriev I.V."/>
            <person name="Archibald J.M."/>
        </authorList>
    </citation>
    <scope>NUCLEOTIDE SEQUENCE</scope>
    <source>
        <strain evidence="5">CCMP2712</strain>
    </source>
</reference>
<evidence type="ECO:0000313" key="5">
    <source>
        <dbReference type="Proteomes" id="UP000011087"/>
    </source>
</evidence>
<keyword evidence="2" id="KW-1133">Transmembrane helix</keyword>
<evidence type="ECO:0000313" key="4">
    <source>
        <dbReference type="EnsemblProtists" id="EKX36531"/>
    </source>
</evidence>
<evidence type="ECO:0000256" key="2">
    <source>
        <dbReference type="SAM" id="Phobius"/>
    </source>
</evidence>
<name>L1IJW5_GUITC</name>
<dbReference type="Proteomes" id="UP000011087">
    <property type="component" value="Unassembled WGS sequence"/>
</dbReference>
<feature type="compositionally biased region" description="Polar residues" evidence="1">
    <location>
        <begin position="107"/>
        <end position="121"/>
    </location>
</feature>
<feature type="transmembrane region" description="Helical" evidence="2">
    <location>
        <begin position="20"/>
        <end position="40"/>
    </location>
</feature>